<dbReference type="InterPro" id="IPR010730">
    <property type="entry name" value="HET"/>
</dbReference>
<name>A0ABR2I4F8_9PEZI</name>
<keyword evidence="3" id="KW-1185">Reference proteome</keyword>
<organism evidence="2 3">
    <name type="scientific">Apiospora arundinis</name>
    <dbReference type="NCBI Taxonomy" id="335852"/>
    <lineage>
        <taxon>Eukaryota</taxon>
        <taxon>Fungi</taxon>
        <taxon>Dikarya</taxon>
        <taxon>Ascomycota</taxon>
        <taxon>Pezizomycotina</taxon>
        <taxon>Sordariomycetes</taxon>
        <taxon>Xylariomycetidae</taxon>
        <taxon>Amphisphaeriales</taxon>
        <taxon>Apiosporaceae</taxon>
        <taxon>Apiospora</taxon>
    </lineage>
</organism>
<proteinExistence type="predicted"/>
<dbReference type="Proteomes" id="UP001390339">
    <property type="component" value="Unassembled WGS sequence"/>
</dbReference>
<accession>A0ABR2I4F8</accession>
<reference evidence="2 3" key="1">
    <citation type="journal article" date="2024" name="IMA Fungus">
        <title>Apiospora arundinis, a panoply of carbohydrate-active enzymes and secondary metabolites.</title>
        <authorList>
            <person name="Sorensen T."/>
            <person name="Petersen C."/>
            <person name="Muurmann A.T."/>
            <person name="Christiansen J.V."/>
            <person name="Brundto M.L."/>
            <person name="Overgaard C.K."/>
            <person name="Boysen A.T."/>
            <person name="Wollenberg R.D."/>
            <person name="Larsen T.O."/>
            <person name="Sorensen J.L."/>
            <person name="Nielsen K.L."/>
            <person name="Sondergaard T.E."/>
        </authorList>
    </citation>
    <scope>NUCLEOTIDE SEQUENCE [LARGE SCALE GENOMIC DNA]</scope>
    <source>
        <strain evidence="2 3">AAU 773</strain>
    </source>
</reference>
<dbReference type="Pfam" id="PF06985">
    <property type="entry name" value="HET"/>
    <property type="match status" value="1"/>
</dbReference>
<dbReference type="PANTHER" id="PTHR24148">
    <property type="entry name" value="ANKYRIN REPEAT DOMAIN-CONTAINING PROTEIN 39 HOMOLOG-RELATED"/>
    <property type="match status" value="1"/>
</dbReference>
<protein>
    <recommendedName>
        <fullName evidence="1">Heterokaryon incompatibility domain-containing protein</fullName>
    </recommendedName>
</protein>
<evidence type="ECO:0000259" key="1">
    <source>
        <dbReference type="Pfam" id="PF06985"/>
    </source>
</evidence>
<evidence type="ECO:0000313" key="2">
    <source>
        <dbReference type="EMBL" id="KAK8857284.1"/>
    </source>
</evidence>
<dbReference type="EMBL" id="JAPCWZ010000007">
    <property type="protein sequence ID" value="KAK8857284.1"/>
    <property type="molecule type" value="Genomic_DNA"/>
</dbReference>
<dbReference type="InterPro" id="IPR052895">
    <property type="entry name" value="HetReg/Transcr_Mod"/>
</dbReference>
<dbReference type="PANTHER" id="PTHR24148:SF64">
    <property type="entry name" value="HETEROKARYON INCOMPATIBILITY DOMAIN-CONTAINING PROTEIN"/>
    <property type="match status" value="1"/>
</dbReference>
<comment type="caution">
    <text evidence="2">The sequence shown here is derived from an EMBL/GenBank/DDBJ whole genome shotgun (WGS) entry which is preliminary data.</text>
</comment>
<sequence>MDAGEAESSAILQSIWAGIDVDNLICCHCNHRIPPEEGLARTFSLESLMPSDRSCAQRLDVPTLSETITIYHRHFKCLFESVQYAAISHVWHPGVAELQYRRSEANASVISVAQVVQETPVKICLGLAKDDRPCEVWHDYISVPQWLSQIKGRIIQRIPQIYGKATMTVAYLADGEPRNADSMRHGTSSHEVCRAVSAFCNSKWFSLVWTAMEYTQSNELRTMLKDYTLLPRKSANTPLLPELTTTWRKQSIEIGSHHATEKMVGMGYNLVPWQLGALEVVRTQNLRGLHTTFGNAYELLASRCVTIPRDFFHGLLGILQIDLTEPELNQDMTIALSQVAQKCILRGDYSPLMMVPASSLLDLSDTDAQSYGYLDLIPYALGEEKHPPKFSEPVSESENITMTVENLGRVTFIQRLLGSQGSMATLAPLFKLIISYSGSSLHAFVKTLARLYCLQFDAVIQRLETLGLCGQFEALLKTACSSGFHFADEEVNWIADAVGLTNRSSPSAVVTPLGYLNAHGGSLHLGDASAVVDVKCQICSEHFLLRIAMFRNEQHFSQAQAYRIPGLEYHFSLPGGAGVVVKDKQIVGRFVWGVPTCECDLTERVEVALNDLPLPKPNRFDYGSSKEKEWRPINVQKRISLS</sequence>
<feature type="domain" description="Heterokaryon incompatibility" evidence="1">
    <location>
        <begin position="84"/>
        <end position="190"/>
    </location>
</feature>
<gene>
    <name evidence="2" type="ORF">PGQ11_013196</name>
</gene>
<evidence type="ECO:0000313" key="3">
    <source>
        <dbReference type="Proteomes" id="UP001390339"/>
    </source>
</evidence>